<dbReference type="AlphaFoldDB" id="A0A6A0BF17"/>
<dbReference type="EMBL" id="BLLI01000053">
    <property type="protein sequence ID" value="GFH43044.1"/>
    <property type="molecule type" value="Genomic_DNA"/>
</dbReference>
<dbReference type="PANTHER" id="PTHR37038:SF12">
    <property type="entry name" value="TRANSCRIPTIONAL REGULATOR"/>
    <property type="match status" value="1"/>
</dbReference>
<dbReference type="RefSeq" id="WP_172209482.1">
    <property type="nucleotide sequence ID" value="NZ_BLLI01000053.1"/>
</dbReference>
<dbReference type="PANTHER" id="PTHR37038">
    <property type="entry name" value="TRANSCRIPTIONAL REGULATOR-RELATED"/>
    <property type="match status" value="1"/>
</dbReference>
<dbReference type="InterPro" id="IPR010057">
    <property type="entry name" value="Transcription_activator_Rgg_C"/>
</dbReference>
<dbReference type="CDD" id="cd00093">
    <property type="entry name" value="HTH_XRE"/>
    <property type="match status" value="1"/>
</dbReference>
<dbReference type="NCBIfam" id="TIGR01716">
    <property type="entry name" value="RGG_Cterm"/>
    <property type="match status" value="1"/>
</dbReference>
<gene>
    <name evidence="2" type="primary">rgg</name>
    <name evidence="2" type="ORF">Hs30E_15950</name>
</gene>
<organism evidence="2 3">
    <name type="scientific">Pseudolactococcus hodotermopsidis</name>
    <dbReference type="NCBI Taxonomy" id="2709157"/>
    <lineage>
        <taxon>Bacteria</taxon>
        <taxon>Bacillati</taxon>
        <taxon>Bacillota</taxon>
        <taxon>Bacilli</taxon>
        <taxon>Lactobacillales</taxon>
        <taxon>Streptococcaceae</taxon>
        <taxon>Pseudolactococcus</taxon>
    </lineage>
</organism>
<evidence type="ECO:0000259" key="1">
    <source>
        <dbReference type="Pfam" id="PF21259"/>
    </source>
</evidence>
<proteinExistence type="predicted"/>
<accession>A0A6A0BF17</accession>
<keyword evidence="3" id="KW-1185">Reference proteome</keyword>
<dbReference type="InterPro" id="IPR010982">
    <property type="entry name" value="Lambda_DNA-bd_dom_sf"/>
</dbReference>
<dbReference type="SUPFAM" id="SSF47413">
    <property type="entry name" value="lambda repressor-like DNA-binding domains"/>
    <property type="match status" value="1"/>
</dbReference>
<dbReference type="InterPro" id="IPR001387">
    <property type="entry name" value="Cro/C1-type_HTH"/>
</dbReference>
<dbReference type="Pfam" id="PF21259">
    <property type="entry name" value="Rgg_C"/>
    <property type="match status" value="1"/>
</dbReference>
<protein>
    <submittedName>
        <fullName evidence="2">Transcriptional regulator</fullName>
    </submittedName>
</protein>
<reference evidence="2 3" key="1">
    <citation type="submission" date="2020-02" db="EMBL/GenBank/DDBJ databases">
        <title>Draft genome sequence of Lactococcus sp. Hs30E4-3.</title>
        <authorList>
            <person name="Noda S."/>
            <person name="Yuki M."/>
            <person name="Ohkuma M."/>
        </authorList>
    </citation>
    <scope>NUCLEOTIDE SEQUENCE [LARGE SCALE GENOMIC DNA]</scope>
    <source>
        <strain evidence="2 3">Hs30E4-3</strain>
    </source>
</reference>
<dbReference type="GO" id="GO:0003677">
    <property type="term" value="F:DNA binding"/>
    <property type="evidence" value="ECO:0007669"/>
    <property type="project" value="InterPro"/>
</dbReference>
<feature type="domain" description="HTH-type transcriptional regulator Rgg C-terminal" evidence="1">
    <location>
        <begin position="107"/>
        <end position="272"/>
    </location>
</feature>
<dbReference type="InterPro" id="IPR053163">
    <property type="entry name" value="HTH-type_regulator_Rgg"/>
</dbReference>
<evidence type="ECO:0000313" key="3">
    <source>
        <dbReference type="Proteomes" id="UP000480303"/>
    </source>
</evidence>
<evidence type="ECO:0000313" key="2">
    <source>
        <dbReference type="EMBL" id="GFH43044.1"/>
    </source>
</evidence>
<sequence>MSELQDLGTFYREKRVSRGYSLNDIESDYLDKGQVSRFENGLAMLSAEALVYAIEGINMTPSEFFTSKGNYDTGILRKFGNEFQSYMFNCDAEGLRSMIIASPRRTDKKLFNVIVKCAIRDITTENLLTSKDTEFIDKYLTNIENWTIFEVNIFSLCLEALDIDLARDLGKEMIKRDKLYKVLAYNAFMVKEALINLYCHMILHGKYYYAEEFEKELEKLLTPLDVKEKIFFHIFKKIGQYRQEGKAEALAEIKKDIEFLKAFDLQVLADRVEMLMTNYE</sequence>
<dbReference type="Proteomes" id="UP000480303">
    <property type="component" value="Unassembled WGS sequence"/>
</dbReference>
<comment type="caution">
    <text evidence="2">The sequence shown here is derived from an EMBL/GenBank/DDBJ whole genome shotgun (WGS) entry which is preliminary data.</text>
</comment>
<name>A0A6A0BF17_9LACT</name>